<name>U2CDP4_9BACE</name>
<dbReference type="Proteomes" id="UP000016496">
    <property type="component" value="Unassembled WGS sequence"/>
</dbReference>
<gene>
    <name evidence="2" type="ORF">HMPREF1981_00399</name>
</gene>
<evidence type="ECO:0000313" key="3">
    <source>
        <dbReference type="Proteomes" id="UP000016496"/>
    </source>
</evidence>
<dbReference type="HOGENOM" id="CLU_3212655_0_0_10"/>
<feature type="region of interest" description="Disordered" evidence="1">
    <location>
        <begin position="1"/>
        <end position="30"/>
    </location>
</feature>
<reference evidence="2 3" key="1">
    <citation type="submission" date="2013-08" db="EMBL/GenBank/DDBJ databases">
        <authorList>
            <person name="Weinstock G."/>
            <person name="Sodergren E."/>
            <person name="Wylie T."/>
            <person name="Fulton L."/>
            <person name="Fulton R."/>
            <person name="Fronick C."/>
            <person name="O'Laughlin M."/>
            <person name="Godfrey J."/>
            <person name="Miner T."/>
            <person name="Herter B."/>
            <person name="Appelbaum E."/>
            <person name="Cordes M."/>
            <person name="Lek S."/>
            <person name="Wollam A."/>
            <person name="Pepin K.H."/>
            <person name="Palsikar V.B."/>
            <person name="Mitreva M."/>
            <person name="Wilson R.K."/>
        </authorList>
    </citation>
    <scope>NUCLEOTIDE SEQUENCE [LARGE SCALE GENOMIC DNA]</scope>
    <source>
        <strain evidence="2 3">F0041</strain>
    </source>
</reference>
<dbReference type="EMBL" id="AWSV01000027">
    <property type="protein sequence ID" value="ERI88619.1"/>
    <property type="molecule type" value="Genomic_DNA"/>
</dbReference>
<feature type="compositionally biased region" description="Basic and acidic residues" evidence="1">
    <location>
        <begin position="1"/>
        <end position="10"/>
    </location>
</feature>
<evidence type="ECO:0000313" key="2">
    <source>
        <dbReference type="EMBL" id="ERI88619.1"/>
    </source>
</evidence>
<accession>U2CDP4</accession>
<dbReference type="PATRIC" id="fig|1321819.3.peg.374"/>
<sequence length="44" mass="4839">MPGRYDRQPADTRSIAQGGSDTVAEAPMGMPSRLRKRSVFLFSP</sequence>
<protein>
    <submittedName>
        <fullName evidence="2">Uncharacterized protein</fullName>
    </submittedName>
</protein>
<dbReference type="AlphaFoldDB" id="U2CDP4"/>
<proteinExistence type="predicted"/>
<organism evidence="2 3">
    <name type="scientific">Bacteroides pyogenes F0041</name>
    <dbReference type="NCBI Taxonomy" id="1321819"/>
    <lineage>
        <taxon>Bacteria</taxon>
        <taxon>Pseudomonadati</taxon>
        <taxon>Bacteroidota</taxon>
        <taxon>Bacteroidia</taxon>
        <taxon>Bacteroidales</taxon>
        <taxon>Bacteroidaceae</taxon>
        <taxon>Bacteroides</taxon>
    </lineage>
</organism>
<comment type="caution">
    <text evidence="2">The sequence shown here is derived from an EMBL/GenBank/DDBJ whole genome shotgun (WGS) entry which is preliminary data.</text>
</comment>
<evidence type="ECO:0000256" key="1">
    <source>
        <dbReference type="SAM" id="MobiDB-lite"/>
    </source>
</evidence>